<dbReference type="Proteomes" id="UP000626370">
    <property type="component" value="Unassembled WGS sequence"/>
</dbReference>
<keyword evidence="7" id="KW-0406">Ion transport</keyword>
<evidence type="ECO:0000313" key="12">
    <source>
        <dbReference type="Proteomes" id="UP000626370"/>
    </source>
</evidence>
<keyword evidence="4" id="KW-0050">Antiport</keyword>
<evidence type="ECO:0000259" key="10">
    <source>
        <dbReference type="Pfam" id="PF00999"/>
    </source>
</evidence>
<evidence type="ECO:0000256" key="5">
    <source>
        <dbReference type="ARBA" id="ARBA00022692"/>
    </source>
</evidence>
<accession>A0ABQ3IRY8</accession>
<keyword evidence="6 9" id="KW-1133">Transmembrane helix</keyword>
<keyword evidence="5 9" id="KW-0812">Transmembrane</keyword>
<keyword evidence="8 9" id="KW-0472">Membrane</keyword>
<comment type="subcellular location">
    <subcellularLocation>
        <location evidence="1">Membrane</location>
        <topology evidence="1">Multi-pass membrane protein</topology>
    </subcellularLocation>
</comment>
<dbReference type="PANTHER" id="PTHR42751:SF3">
    <property type="entry name" value="SODIUM_GLUTAMATE SYMPORTER"/>
    <property type="match status" value="1"/>
</dbReference>
<evidence type="ECO:0000256" key="8">
    <source>
        <dbReference type="ARBA" id="ARBA00023136"/>
    </source>
</evidence>
<evidence type="ECO:0000256" key="9">
    <source>
        <dbReference type="SAM" id="Phobius"/>
    </source>
</evidence>
<keyword evidence="3" id="KW-0813">Transport</keyword>
<dbReference type="Pfam" id="PF00999">
    <property type="entry name" value="Na_H_Exchanger"/>
    <property type="match status" value="1"/>
</dbReference>
<evidence type="ECO:0000256" key="4">
    <source>
        <dbReference type="ARBA" id="ARBA00022449"/>
    </source>
</evidence>
<comment type="similarity">
    <text evidence="2">Belongs to the monovalent cation:proton antiporter 2 (CPA2) transporter (TC 2.A.37) family.</text>
</comment>
<protein>
    <recommendedName>
        <fullName evidence="10">Cation/H+ exchanger transmembrane domain-containing protein</fullName>
    </recommendedName>
</protein>
<sequence>MNVIELISQSSFTEIAALLVLAAILGFIGLLLRQPLIVSFIAVGLIAGPSALDIVHSKEQIKLLSELGIAVLLFLVGIKLDVKLIKSIGGFPY</sequence>
<reference evidence="12" key="1">
    <citation type="journal article" date="2019" name="Int. J. Syst. Evol. Microbiol.">
        <title>The Global Catalogue of Microorganisms (GCM) 10K type strain sequencing project: providing services to taxonomists for standard genome sequencing and annotation.</title>
        <authorList>
            <consortium name="The Broad Institute Genomics Platform"/>
            <consortium name="The Broad Institute Genome Sequencing Center for Infectious Disease"/>
            <person name="Wu L."/>
            <person name="Ma J."/>
        </authorList>
    </citation>
    <scope>NUCLEOTIDE SEQUENCE [LARGE SCALE GENOMIC DNA]</scope>
    <source>
        <strain evidence="12">CGMCC 1.15922</strain>
    </source>
</reference>
<evidence type="ECO:0000256" key="2">
    <source>
        <dbReference type="ARBA" id="ARBA00005551"/>
    </source>
</evidence>
<name>A0ABQ3IRY8_9GAMM</name>
<dbReference type="InterPro" id="IPR006153">
    <property type="entry name" value="Cation/H_exchanger_TM"/>
</dbReference>
<dbReference type="Gene3D" id="1.20.1530.20">
    <property type="match status" value="1"/>
</dbReference>
<feature type="domain" description="Cation/H+ exchanger transmembrane" evidence="10">
    <location>
        <begin position="20"/>
        <end position="89"/>
    </location>
</feature>
<evidence type="ECO:0000256" key="7">
    <source>
        <dbReference type="ARBA" id="ARBA00023065"/>
    </source>
</evidence>
<evidence type="ECO:0000256" key="3">
    <source>
        <dbReference type="ARBA" id="ARBA00022448"/>
    </source>
</evidence>
<gene>
    <name evidence="11" type="ORF">GCM10011501_16320</name>
</gene>
<evidence type="ECO:0000256" key="6">
    <source>
        <dbReference type="ARBA" id="ARBA00022989"/>
    </source>
</evidence>
<proteinExistence type="inferred from homology"/>
<evidence type="ECO:0000256" key="1">
    <source>
        <dbReference type="ARBA" id="ARBA00004141"/>
    </source>
</evidence>
<dbReference type="InterPro" id="IPR038770">
    <property type="entry name" value="Na+/solute_symporter_sf"/>
</dbReference>
<keyword evidence="12" id="KW-1185">Reference proteome</keyword>
<feature type="transmembrane region" description="Helical" evidence="9">
    <location>
        <begin position="12"/>
        <end position="31"/>
    </location>
</feature>
<comment type="caution">
    <text evidence="11">The sequence shown here is derived from an EMBL/GenBank/DDBJ whole genome shotgun (WGS) entry which is preliminary data.</text>
</comment>
<evidence type="ECO:0000313" key="11">
    <source>
        <dbReference type="EMBL" id="GHE87561.1"/>
    </source>
</evidence>
<organism evidence="11 12">
    <name type="scientific">Thalassotalea profundi</name>
    <dbReference type="NCBI Taxonomy" id="2036687"/>
    <lineage>
        <taxon>Bacteria</taxon>
        <taxon>Pseudomonadati</taxon>
        <taxon>Pseudomonadota</taxon>
        <taxon>Gammaproteobacteria</taxon>
        <taxon>Alteromonadales</taxon>
        <taxon>Colwelliaceae</taxon>
        <taxon>Thalassotalea</taxon>
    </lineage>
</organism>
<dbReference type="EMBL" id="BNAH01000005">
    <property type="protein sequence ID" value="GHE87561.1"/>
    <property type="molecule type" value="Genomic_DNA"/>
</dbReference>
<dbReference type="PANTHER" id="PTHR42751">
    <property type="entry name" value="SODIUM/HYDROGEN EXCHANGER FAMILY/TRKA DOMAIN PROTEIN"/>
    <property type="match status" value="1"/>
</dbReference>